<dbReference type="Proteomes" id="UP000270094">
    <property type="component" value="Unassembled WGS sequence"/>
</dbReference>
<dbReference type="InterPro" id="IPR050136">
    <property type="entry name" value="FA_oxidation_alpha_subunit"/>
</dbReference>
<gene>
    <name evidence="1" type="ORF">SVUK_LOCUS16711</name>
</gene>
<proteinExistence type="predicted"/>
<name>A0A3P7JLP4_STRVU</name>
<dbReference type="InterPro" id="IPR029045">
    <property type="entry name" value="ClpP/crotonase-like_dom_sf"/>
</dbReference>
<dbReference type="Gene3D" id="3.90.226.10">
    <property type="entry name" value="2-enoyl-CoA Hydratase, Chain A, domain 1"/>
    <property type="match status" value="3"/>
</dbReference>
<organism evidence="1 2">
    <name type="scientific">Strongylus vulgaris</name>
    <name type="common">Blood worm</name>
    <dbReference type="NCBI Taxonomy" id="40348"/>
    <lineage>
        <taxon>Eukaryota</taxon>
        <taxon>Metazoa</taxon>
        <taxon>Ecdysozoa</taxon>
        <taxon>Nematoda</taxon>
        <taxon>Chromadorea</taxon>
        <taxon>Rhabditida</taxon>
        <taxon>Rhabditina</taxon>
        <taxon>Rhabditomorpha</taxon>
        <taxon>Strongyloidea</taxon>
        <taxon>Strongylidae</taxon>
        <taxon>Strongylus</taxon>
    </lineage>
</organism>
<dbReference type="GO" id="GO:0006635">
    <property type="term" value="P:fatty acid beta-oxidation"/>
    <property type="evidence" value="ECO:0007669"/>
    <property type="project" value="TreeGrafter"/>
</dbReference>
<keyword evidence="2" id="KW-1185">Reference proteome</keyword>
<dbReference type="SUPFAM" id="SSF52096">
    <property type="entry name" value="ClpP/crotonase"/>
    <property type="match status" value="2"/>
</dbReference>
<dbReference type="GO" id="GO:0016507">
    <property type="term" value="C:mitochondrial fatty acid beta-oxidation multienzyme complex"/>
    <property type="evidence" value="ECO:0007669"/>
    <property type="project" value="TreeGrafter"/>
</dbReference>
<dbReference type="Pfam" id="PF00378">
    <property type="entry name" value="ECH_1"/>
    <property type="match status" value="2"/>
</dbReference>
<reference evidence="1 2" key="1">
    <citation type="submission" date="2018-11" db="EMBL/GenBank/DDBJ databases">
        <authorList>
            <consortium name="Pathogen Informatics"/>
        </authorList>
    </citation>
    <scope>NUCLEOTIDE SEQUENCE [LARGE SCALE GENOMIC DNA]</scope>
</reference>
<dbReference type="OrthoDB" id="5958943at2759"/>
<dbReference type="AlphaFoldDB" id="A0A3P7JLP4"/>
<evidence type="ECO:0000313" key="1">
    <source>
        <dbReference type="EMBL" id="VDM81713.1"/>
    </source>
</evidence>
<dbReference type="EMBL" id="UYYB01114213">
    <property type="protein sequence ID" value="VDM81713.1"/>
    <property type="molecule type" value="Genomic_DNA"/>
</dbReference>
<protein>
    <recommendedName>
        <fullName evidence="3">3-hydroxyacyl-CoA dehydrogenase NAD binding domain-containing protein</fullName>
    </recommendedName>
</protein>
<sequence length="251" mass="26794">MNLENTKENVLNEALAADLQAAFEKVGRDGSVSSIVLMSAKPNSFVAGADVGMLSKAKSSAEGASISKKAQEQFEKLERSGKPIVMLGLLPGAGGTQRLPKLVSLQNALDMMLTGKKVKADKACALKNYPITVMLGLLPGAGGTQRLPKLVSLQNALDMMLTGKKVKADKAKKIGLVDSVVQPLGDGLEPAAANTHRYLEEVAIDTARKLAKGSLKISREKPLLQKIMQKVMTTSFVLDKVVLKMARDKVR</sequence>
<dbReference type="GO" id="GO:0004300">
    <property type="term" value="F:enoyl-CoA hydratase activity"/>
    <property type="evidence" value="ECO:0007669"/>
    <property type="project" value="TreeGrafter"/>
</dbReference>
<dbReference type="CDD" id="cd06558">
    <property type="entry name" value="crotonase-like"/>
    <property type="match status" value="1"/>
</dbReference>
<accession>A0A3P7JLP4</accession>
<dbReference type="InterPro" id="IPR001753">
    <property type="entry name" value="Enoyl-CoA_hydra/iso"/>
</dbReference>
<evidence type="ECO:0008006" key="3">
    <source>
        <dbReference type="Google" id="ProtNLM"/>
    </source>
</evidence>
<dbReference type="PANTHER" id="PTHR43612">
    <property type="entry name" value="TRIFUNCTIONAL ENZYME SUBUNIT ALPHA"/>
    <property type="match status" value="1"/>
</dbReference>
<dbReference type="PANTHER" id="PTHR43612:SF3">
    <property type="entry name" value="TRIFUNCTIONAL ENZYME SUBUNIT ALPHA, MITOCHONDRIAL"/>
    <property type="match status" value="1"/>
</dbReference>
<dbReference type="GO" id="GO:0016509">
    <property type="term" value="F:long-chain (3S)-3-hydroxyacyl-CoA dehydrogenase (NAD+) activity"/>
    <property type="evidence" value="ECO:0007669"/>
    <property type="project" value="TreeGrafter"/>
</dbReference>
<evidence type="ECO:0000313" key="2">
    <source>
        <dbReference type="Proteomes" id="UP000270094"/>
    </source>
</evidence>